<comment type="caution">
    <text evidence="1">The sequence shown here is derived from an EMBL/GenBank/DDBJ whole genome shotgun (WGS) entry which is preliminary data.</text>
</comment>
<dbReference type="AlphaFoldDB" id="A0AAV8Z4U0"/>
<reference evidence="1" key="1">
    <citation type="journal article" date="2023" name="Insect Mol. Biol.">
        <title>Genome sequencing provides insights into the evolution of gene families encoding plant cell wall-degrading enzymes in longhorned beetles.</title>
        <authorList>
            <person name="Shin N.R."/>
            <person name="Okamura Y."/>
            <person name="Kirsch R."/>
            <person name="Pauchet Y."/>
        </authorList>
    </citation>
    <scope>NUCLEOTIDE SEQUENCE</scope>
    <source>
        <strain evidence="1">AMC_N1</strain>
    </source>
</reference>
<dbReference type="Proteomes" id="UP001162162">
    <property type="component" value="Unassembled WGS sequence"/>
</dbReference>
<name>A0AAV8Z4U0_9CUCU</name>
<proteinExistence type="predicted"/>
<evidence type="ECO:0000313" key="1">
    <source>
        <dbReference type="EMBL" id="KAJ8958697.1"/>
    </source>
</evidence>
<organism evidence="1 2">
    <name type="scientific">Aromia moschata</name>
    <dbReference type="NCBI Taxonomy" id="1265417"/>
    <lineage>
        <taxon>Eukaryota</taxon>
        <taxon>Metazoa</taxon>
        <taxon>Ecdysozoa</taxon>
        <taxon>Arthropoda</taxon>
        <taxon>Hexapoda</taxon>
        <taxon>Insecta</taxon>
        <taxon>Pterygota</taxon>
        <taxon>Neoptera</taxon>
        <taxon>Endopterygota</taxon>
        <taxon>Coleoptera</taxon>
        <taxon>Polyphaga</taxon>
        <taxon>Cucujiformia</taxon>
        <taxon>Chrysomeloidea</taxon>
        <taxon>Cerambycidae</taxon>
        <taxon>Cerambycinae</taxon>
        <taxon>Callichromatini</taxon>
        <taxon>Aromia</taxon>
    </lineage>
</organism>
<protein>
    <submittedName>
        <fullName evidence="1">Uncharacterized protein</fullName>
    </submittedName>
</protein>
<keyword evidence="2" id="KW-1185">Reference proteome</keyword>
<dbReference type="EMBL" id="JAPWTK010000016">
    <property type="protein sequence ID" value="KAJ8958697.1"/>
    <property type="molecule type" value="Genomic_DNA"/>
</dbReference>
<sequence>MNSQELILTSDNATIKSVSNTSFLGIKIDSRLDWRAHTNYVAQTIASERIEILCMIGFGDRMRTLKEVVK</sequence>
<accession>A0AAV8Z4U0</accession>
<evidence type="ECO:0000313" key="2">
    <source>
        <dbReference type="Proteomes" id="UP001162162"/>
    </source>
</evidence>
<gene>
    <name evidence="1" type="ORF">NQ318_016424</name>
</gene>